<proteinExistence type="predicted"/>
<gene>
    <name evidence="2" type="ORF">SETTUDRAFT_31115</name>
</gene>
<keyword evidence="3" id="KW-1185">Reference proteome</keyword>
<sequence>MSYSYKPRTPSPLSHSYTAEEIEAAQILLSLRDAAMLSDQGTRDQAGYSSEETETAAEETGSEGDSESGQEQDAGESEKKVWKITVTKYSEYPARKKGHCGDGEGEDDVTGHKNLTKNGSLRGKSKVTPPYWLSTNHGFFWGAMCDNSGRGEAKLIQG</sequence>
<evidence type="ECO:0000313" key="3">
    <source>
        <dbReference type="Proteomes" id="UP000016935"/>
    </source>
</evidence>
<organism evidence="2 3">
    <name type="scientific">Exserohilum turcicum (strain 28A)</name>
    <name type="common">Northern leaf blight fungus</name>
    <name type="synonym">Setosphaeria turcica</name>
    <dbReference type="NCBI Taxonomy" id="671987"/>
    <lineage>
        <taxon>Eukaryota</taxon>
        <taxon>Fungi</taxon>
        <taxon>Dikarya</taxon>
        <taxon>Ascomycota</taxon>
        <taxon>Pezizomycotina</taxon>
        <taxon>Dothideomycetes</taxon>
        <taxon>Pleosporomycetidae</taxon>
        <taxon>Pleosporales</taxon>
        <taxon>Pleosporineae</taxon>
        <taxon>Pleosporaceae</taxon>
        <taxon>Exserohilum</taxon>
    </lineage>
</organism>
<reference evidence="2 3" key="2">
    <citation type="journal article" date="2013" name="PLoS Genet.">
        <title>Comparative genome structure, secondary metabolite, and effector coding capacity across Cochliobolus pathogens.</title>
        <authorList>
            <person name="Condon B.J."/>
            <person name="Leng Y."/>
            <person name="Wu D."/>
            <person name="Bushley K.E."/>
            <person name="Ohm R.A."/>
            <person name="Otillar R."/>
            <person name="Martin J."/>
            <person name="Schackwitz W."/>
            <person name="Grimwood J."/>
            <person name="MohdZainudin N."/>
            <person name="Xue C."/>
            <person name="Wang R."/>
            <person name="Manning V.A."/>
            <person name="Dhillon B."/>
            <person name="Tu Z.J."/>
            <person name="Steffenson B.J."/>
            <person name="Salamov A."/>
            <person name="Sun H."/>
            <person name="Lowry S."/>
            <person name="LaButti K."/>
            <person name="Han J."/>
            <person name="Copeland A."/>
            <person name="Lindquist E."/>
            <person name="Barry K."/>
            <person name="Schmutz J."/>
            <person name="Baker S.E."/>
            <person name="Ciuffetti L.M."/>
            <person name="Grigoriev I.V."/>
            <person name="Zhong S."/>
            <person name="Turgeon B.G."/>
        </authorList>
    </citation>
    <scope>NUCLEOTIDE SEQUENCE [LARGE SCALE GENOMIC DNA]</scope>
    <source>
        <strain evidence="3">28A</strain>
    </source>
</reference>
<evidence type="ECO:0000256" key="1">
    <source>
        <dbReference type="SAM" id="MobiDB-lite"/>
    </source>
</evidence>
<reference evidence="2 3" key="1">
    <citation type="journal article" date="2012" name="PLoS Pathog.">
        <title>Diverse lifestyles and strategies of plant pathogenesis encoded in the genomes of eighteen Dothideomycetes fungi.</title>
        <authorList>
            <person name="Ohm R.A."/>
            <person name="Feau N."/>
            <person name="Henrissat B."/>
            <person name="Schoch C.L."/>
            <person name="Horwitz B.A."/>
            <person name="Barry K.W."/>
            <person name="Condon B.J."/>
            <person name="Copeland A.C."/>
            <person name="Dhillon B."/>
            <person name="Glaser F."/>
            <person name="Hesse C.N."/>
            <person name="Kosti I."/>
            <person name="LaButti K."/>
            <person name="Lindquist E.A."/>
            <person name="Lucas S."/>
            <person name="Salamov A.A."/>
            <person name="Bradshaw R.E."/>
            <person name="Ciuffetti L."/>
            <person name="Hamelin R.C."/>
            <person name="Kema G.H.J."/>
            <person name="Lawrence C."/>
            <person name="Scott J.A."/>
            <person name="Spatafora J.W."/>
            <person name="Turgeon B.G."/>
            <person name="de Wit P.J.G.M."/>
            <person name="Zhong S."/>
            <person name="Goodwin S.B."/>
            <person name="Grigoriev I.V."/>
        </authorList>
    </citation>
    <scope>NUCLEOTIDE SEQUENCE [LARGE SCALE GENOMIC DNA]</scope>
    <source>
        <strain evidence="3">28A</strain>
    </source>
</reference>
<evidence type="ECO:0000313" key="2">
    <source>
        <dbReference type="EMBL" id="EOA86797.1"/>
    </source>
</evidence>
<dbReference type="Proteomes" id="UP000016935">
    <property type="component" value="Unassembled WGS sequence"/>
</dbReference>
<feature type="compositionally biased region" description="Acidic residues" evidence="1">
    <location>
        <begin position="51"/>
        <end position="75"/>
    </location>
</feature>
<dbReference type="AlphaFoldDB" id="R0KFB3"/>
<dbReference type="HOGENOM" id="CLU_1670471_0_0_1"/>
<dbReference type="EMBL" id="KB908592">
    <property type="protein sequence ID" value="EOA86797.1"/>
    <property type="molecule type" value="Genomic_DNA"/>
</dbReference>
<protein>
    <submittedName>
        <fullName evidence="2">Uncharacterized protein</fullName>
    </submittedName>
</protein>
<feature type="region of interest" description="Disordered" evidence="1">
    <location>
        <begin position="93"/>
        <end position="127"/>
    </location>
</feature>
<name>R0KFB3_EXST2</name>
<accession>R0KFB3</accession>
<dbReference type="RefSeq" id="XP_008025025.1">
    <property type="nucleotide sequence ID" value="XM_008026834.1"/>
</dbReference>
<dbReference type="GeneID" id="19403508"/>
<feature type="region of interest" description="Disordered" evidence="1">
    <location>
        <begin position="39"/>
        <end position="81"/>
    </location>
</feature>